<evidence type="ECO:0000313" key="2">
    <source>
        <dbReference type="EMBL" id="AZV80860.1"/>
    </source>
</evidence>
<name>A0A3T0N9Y9_9RHOB</name>
<evidence type="ECO:0000313" key="3">
    <source>
        <dbReference type="Proteomes" id="UP000283063"/>
    </source>
</evidence>
<organism evidence="2 3">
    <name type="scientific">Parasedimentitalea marina</name>
    <dbReference type="NCBI Taxonomy" id="2483033"/>
    <lineage>
        <taxon>Bacteria</taxon>
        <taxon>Pseudomonadati</taxon>
        <taxon>Pseudomonadota</taxon>
        <taxon>Alphaproteobacteria</taxon>
        <taxon>Rhodobacterales</taxon>
        <taxon>Paracoccaceae</taxon>
        <taxon>Parasedimentitalea</taxon>
    </lineage>
</organism>
<dbReference type="KEGG" id="sedi:EBB79_23220"/>
<dbReference type="Proteomes" id="UP000283063">
    <property type="component" value="Plasmid pW43B"/>
</dbReference>
<dbReference type="RefSeq" id="WP_127751360.1">
    <property type="nucleotide sequence ID" value="NZ_CP033221.1"/>
</dbReference>
<sequence length="130" mass="13515">MNIFTKSLTILALVVSGTGAQAACNDASSATIAASIAHGHAFVKHSAEFVHGVVIDGLPFPDPTIGDADAFGTFIRGILDAPTASKGLVNDRSAYWATPTGTVVIVNLNVDDCGTAFRPNSGMEYYDNLQ</sequence>
<accession>A0A3T0N9Y9</accession>
<proteinExistence type="predicted"/>
<gene>
    <name evidence="2" type="ORF">EBB79_23220</name>
</gene>
<keyword evidence="1" id="KW-0732">Signal</keyword>
<dbReference type="OrthoDB" id="7867055at2"/>
<keyword evidence="2" id="KW-0614">Plasmid</keyword>
<reference evidence="2 3" key="1">
    <citation type="submission" date="2018-10" db="EMBL/GenBank/DDBJ databases">
        <title>Parasedimentitalea marina sp. nov., a psychrophilic bacterium isolated from deep seawater of the New Britain Trench.</title>
        <authorList>
            <person name="Cao J."/>
        </authorList>
    </citation>
    <scope>NUCLEOTIDE SEQUENCE [LARGE SCALE GENOMIC DNA]</scope>
    <source>
        <strain evidence="2 3">W43</strain>
        <plasmid evidence="2 3">pW43B</plasmid>
    </source>
</reference>
<feature type="signal peptide" evidence="1">
    <location>
        <begin position="1"/>
        <end position="22"/>
    </location>
</feature>
<geneLocation type="plasmid" evidence="2 3">
    <name>pW43B</name>
</geneLocation>
<protein>
    <submittedName>
        <fullName evidence="2">MAFB alternative</fullName>
    </submittedName>
</protein>
<keyword evidence="3" id="KW-1185">Reference proteome</keyword>
<feature type="chain" id="PRO_5019508384" evidence="1">
    <location>
        <begin position="23"/>
        <end position="130"/>
    </location>
</feature>
<dbReference type="EMBL" id="CP033221">
    <property type="protein sequence ID" value="AZV80860.1"/>
    <property type="molecule type" value="Genomic_DNA"/>
</dbReference>
<evidence type="ECO:0000256" key="1">
    <source>
        <dbReference type="SAM" id="SignalP"/>
    </source>
</evidence>
<dbReference type="AlphaFoldDB" id="A0A3T0N9Y9"/>